<dbReference type="PROSITE" id="PS50995">
    <property type="entry name" value="HTH_MARR_2"/>
    <property type="match status" value="1"/>
</dbReference>
<dbReference type="PANTHER" id="PTHR42756:SF1">
    <property type="entry name" value="TRANSCRIPTIONAL REPRESSOR OF EMRAB OPERON"/>
    <property type="match status" value="1"/>
</dbReference>
<dbReference type="PRINTS" id="PR00598">
    <property type="entry name" value="HTHMARR"/>
</dbReference>
<evidence type="ECO:0000313" key="5">
    <source>
        <dbReference type="EMBL" id="GAA5108711.1"/>
    </source>
</evidence>
<dbReference type="Gene3D" id="1.10.10.10">
    <property type="entry name" value="Winged helix-like DNA-binding domain superfamily/Winged helix DNA-binding domain"/>
    <property type="match status" value="1"/>
</dbReference>
<dbReference type="SMART" id="SM00347">
    <property type="entry name" value="HTH_MARR"/>
    <property type="match status" value="1"/>
</dbReference>
<dbReference type="InterPro" id="IPR000835">
    <property type="entry name" value="HTH_MarR-typ"/>
</dbReference>
<keyword evidence="6" id="KW-1185">Reference proteome</keyword>
<comment type="caution">
    <text evidence="5">The sequence shown here is derived from an EMBL/GenBank/DDBJ whole genome shotgun (WGS) entry which is preliminary data.</text>
</comment>
<proteinExistence type="predicted"/>
<dbReference type="PANTHER" id="PTHR42756">
    <property type="entry name" value="TRANSCRIPTIONAL REGULATOR, MARR"/>
    <property type="match status" value="1"/>
</dbReference>
<sequence length="169" mass="19875">MHYSMSTVQKLINDHQNLDFDYPYQDIYLIRLLQTTTNALAGHFESNFAKYQLNDMRLLMLLAIQSKHEHGIRPSELSQLFHISRVNITRQLDAMTKNGWIERKMDPKDRRSQQLFLTRKGQQFLKQVATPLQQHLIKVLSCISQDEKNVLLNILTKLNNQITNDQPLE</sequence>
<dbReference type="InterPro" id="IPR036388">
    <property type="entry name" value="WH-like_DNA-bd_sf"/>
</dbReference>
<evidence type="ECO:0000256" key="3">
    <source>
        <dbReference type="ARBA" id="ARBA00023163"/>
    </source>
</evidence>
<evidence type="ECO:0000256" key="2">
    <source>
        <dbReference type="ARBA" id="ARBA00023125"/>
    </source>
</evidence>
<evidence type="ECO:0000256" key="1">
    <source>
        <dbReference type="ARBA" id="ARBA00023015"/>
    </source>
</evidence>
<keyword evidence="1" id="KW-0805">Transcription regulation</keyword>
<organism evidence="5 6">
    <name type="scientific">Orbus sasakiae</name>
    <dbReference type="NCBI Taxonomy" id="1078475"/>
    <lineage>
        <taxon>Bacteria</taxon>
        <taxon>Pseudomonadati</taxon>
        <taxon>Pseudomonadota</taxon>
        <taxon>Gammaproteobacteria</taxon>
        <taxon>Orbales</taxon>
        <taxon>Orbaceae</taxon>
        <taxon>Orbus</taxon>
    </lineage>
</organism>
<dbReference type="EMBL" id="BAABHY010000001">
    <property type="protein sequence ID" value="GAA5108711.1"/>
    <property type="molecule type" value="Genomic_DNA"/>
</dbReference>
<keyword evidence="2" id="KW-0238">DNA-binding</keyword>
<keyword evidence="3" id="KW-0804">Transcription</keyword>
<gene>
    <name evidence="5" type="primary">mprA</name>
    <name evidence="5" type="ORF">GCM10023211_11290</name>
</gene>
<dbReference type="SUPFAM" id="SSF46785">
    <property type="entry name" value="Winged helix' DNA-binding domain"/>
    <property type="match status" value="1"/>
</dbReference>
<evidence type="ECO:0000313" key="6">
    <source>
        <dbReference type="Proteomes" id="UP001500171"/>
    </source>
</evidence>
<name>A0ABP9N9V7_9GAMM</name>
<feature type="domain" description="HTH marR-type" evidence="4">
    <location>
        <begin position="26"/>
        <end position="160"/>
    </location>
</feature>
<evidence type="ECO:0000259" key="4">
    <source>
        <dbReference type="PROSITE" id="PS50995"/>
    </source>
</evidence>
<dbReference type="InterPro" id="IPR036390">
    <property type="entry name" value="WH_DNA-bd_sf"/>
</dbReference>
<dbReference type="Pfam" id="PF01047">
    <property type="entry name" value="MarR"/>
    <property type="match status" value="1"/>
</dbReference>
<reference evidence="6" key="1">
    <citation type="journal article" date="2019" name="Int. J. Syst. Evol. Microbiol.">
        <title>The Global Catalogue of Microorganisms (GCM) 10K type strain sequencing project: providing services to taxonomists for standard genome sequencing and annotation.</title>
        <authorList>
            <consortium name="The Broad Institute Genomics Platform"/>
            <consortium name="The Broad Institute Genome Sequencing Center for Infectious Disease"/>
            <person name="Wu L."/>
            <person name="Ma J."/>
        </authorList>
    </citation>
    <scope>NUCLEOTIDE SEQUENCE [LARGE SCALE GENOMIC DNA]</scope>
    <source>
        <strain evidence="6">JCM 18050</strain>
    </source>
</reference>
<accession>A0ABP9N9V7</accession>
<dbReference type="Proteomes" id="UP001500171">
    <property type="component" value="Unassembled WGS sequence"/>
</dbReference>
<protein>
    <submittedName>
        <fullName evidence="5">Transcriptional repressor MprA</fullName>
    </submittedName>
</protein>